<feature type="region of interest" description="Disordered" evidence="1">
    <location>
        <begin position="427"/>
        <end position="531"/>
    </location>
</feature>
<evidence type="ECO:0000313" key="3">
    <source>
        <dbReference type="Proteomes" id="UP000244811"/>
    </source>
</evidence>
<gene>
    <name evidence="2" type="ORF">MACK_001624</name>
</gene>
<name>A0A976MEV1_THEOR</name>
<proteinExistence type="predicted"/>
<evidence type="ECO:0000313" key="2">
    <source>
        <dbReference type="EMBL" id="UKK02268.2"/>
    </source>
</evidence>
<sequence length="690" mass="79951">MNKNTSHINIGATQISLINIETYENGRFHDPDLKYFQGGINCVESIKRNTLDSERPFNVQQGSVACFGLIITHLGEHPSPFWFDKYRRLSISSFKLTEGINPVSDDFKRTDTFDSTFFPEDKCLTNEGDNAFILHLRFIGIQVKSSSLGKPVNFELQVSHEASHELSPTDHELSEPFQKFKLTGQMVVNQPLKVDGFIQNNMVFIKLLNEQINMDIEIEDLGVKNIKTMGKMVELPFVLNPGNQMNVAIPMDDEFDEKWEERIETFAKIFIKWNLCQNLKEKYTLTSLRDKRIYLGSIKEIMDSKVILELKIRVKRRMELCLRVLEEKESTHHYKLIPLHDFVTIGIVDVDEVKSHLLYFYYATEGLHQSPKIEVKDRLSDKVYKIGNKIFSVDPKDLMCILSDPATSHKIPTFFRKLYNSTTHLDNSYNFKENTPLEPEGHYNQPGSDFYYGSAPTTTDPSHVSQTRYESENTSPSNLNNDTPVQTQQQLSTQEVTKQDLSNEAVKLEDEAKSMKESEGQMDELEKKEKEVSEQLVDTNYEKLTELVKKRNAVVNKISSVAKTLRMEHDALYPELKGQPIFIVAKNKDDEKRKANQLAHLEGFEDFMHHITSPCNMMEELRQKSDESKKSNFKDKFETEQKILDSMSSRERLNYDKNMIEHYESIMQEIEKGIQKAEEEIDESWNHLVE</sequence>
<evidence type="ECO:0000256" key="1">
    <source>
        <dbReference type="SAM" id="MobiDB-lite"/>
    </source>
</evidence>
<feature type="compositionally biased region" description="Basic and acidic residues" evidence="1">
    <location>
        <begin position="506"/>
        <end position="531"/>
    </location>
</feature>
<dbReference type="EMBL" id="CP056071">
    <property type="protein sequence ID" value="UKK02268.2"/>
    <property type="molecule type" value="Genomic_DNA"/>
</dbReference>
<organism evidence="2 3">
    <name type="scientific">Theileria orientalis</name>
    <dbReference type="NCBI Taxonomy" id="68886"/>
    <lineage>
        <taxon>Eukaryota</taxon>
        <taxon>Sar</taxon>
        <taxon>Alveolata</taxon>
        <taxon>Apicomplexa</taxon>
        <taxon>Aconoidasida</taxon>
        <taxon>Piroplasmida</taxon>
        <taxon>Theileriidae</taxon>
        <taxon>Theileria</taxon>
    </lineage>
</organism>
<reference evidence="2" key="1">
    <citation type="submission" date="2022-07" db="EMBL/GenBank/DDBJ databases">
        <title>Evaluation of T. orientalis genome assembly methods using nanopore sequencing and analysis of variation between genomes.</title>
        <authorList>
            <person name="Yam J."/>
            <person name="Micallef M.L."/>
            <person name="Liu M."/>
            <person name="Djordjevic S.P."/>
            <person name="Bogema D.R."/>
            <person name="Jenkins C."/>
        </authorList>
    </citation>
    <scope>NUCLEOTIDE SEQUENCE</scope>
    <source>
        <strain evidence="2">Goon Nure</strain>
    </source>
</reference>
<accession>A0A976MEV1</accession>
<feature type="compositionally biased region" description="Polar residues" evidence="1">
    <location>
        <begin position="455"/>
        <end position="502"/>
    </location>
</feature>
<protein>
    <submittedName>
        <fullName evidence="2">Uncharacterized protein</fullName>
    </submittedName>
</protein>
<dbReference type="Proteomes" id="UP000244811">
    <property type="component" value="Chromosome 2"/>
</dbReference>
<dbReference type="AlphaFoldDB" id="A0A976MEV1"/>